<evidence type="ECO:0000313" key="2">
    <source>
        <dbReference type="EMBL" id="PAY48619.1"/>
    </source>
</evidence>
<dbReference type="AlphaFoldDB" id="A0A9X6XJG3"/>
<keyword evidence="1" id="KW-1133">Transmembrane helix</keyword>
<comment type="caution">
    <text evidence="2">The sequence shown here is derived from an EMBL/GenBank/DDBJ whole genome shotgun (WGS) entry which is preliminary data.</text>
</comment>
<dbReference type="Proteomes" id="UP000218139">
    <property type="component" value="Unassembled WGS sequence"/>
</dbReference>
<gene>
    <name evidence="2" type="ORF">A8C52_04790</name>
</gene>
<reference evidence="2 3" key="1">
    <citation type="submission" date="2016-05" db="EMBL/GenBank/DDBJ databases">
        <authorList>
            <person name="Lee J.-Y."/>
            <person name="Kim E.B."/>
            <person name="Choi Y.-J."/>
        </authorList>
    </citation>
    <scope>NUCLEOTIDE SEQUENCE [LARGE SCALE GENOMIC DNA]</scope>
    <source>
        <strain evidence="2 3">KLA006</strain>
    </source>
</reference>
<evidence type="ECO:0000256" key="1">
    <source>
        <dbReference type="SAM" id="Phobius"/>
    </source>
</evidence>
<organism evidence="2 3">
    <name type="scientific">Ligilactobacillus salivarius</name>
    <dbReference type="NCBI Taxonomy" id="1624"/>
    <lineage>
        <taxon>Bacteria</taxon>
        <taxon>Bacillati</taxon>
        <taxon>Bacillota</taxon>
        <taxon>Bacilli</taxon>
        <taxon>Lactobacillales</taxon>
        <taxon>Lactobacillaceae</taxon>
        <taxon>Ligilactobacillus</taxon>
    </lineage>
</organism>
<feature type="transmembrane region" description="Helical" evidence="1">
    <location>
        <begin position="20"/>
        <end position="40"/>
    </location>
</feature>
<keyword evidence="1" id="KW-0472">Membrane</keyword>
<sequence>MKKYIKDKLHSHGVMVKKLWAVCLILIGINNVIVGISKYFKADSDRK</sequence>
<dbReference type="EMBL" id="LXZO01000055">
    <property type="protein sequence ID" value="PAY48619.1"/>
    <property type="molecule type" value="Genomic_DNA"/>
</dbReference>
<keyword evidence="1" id="KW-0812">Transmembrane</keyword>
<accession>A0A9X6XJG3</accession>
<protein>
    <submittedName>
        <fullName evidence="2">Uncharacterized protein</fullName>
    </submittedName>
</protein>
<evidence type="ECO:0000313" key="3">
    <source>
        <dbReference type="Proteomes" id="UP000218139"/>
    </source>
</evidence>
<proteinExistence type="predicted"/>
<dbReference type="RefSeq" id="WP_095759433.1">
    <property type="nucleotide sequence ID" value="NZ_JAQDDD010000011.1"/>
</dbReference>
<name>A0A9X6XJG3_9LACO</name>